<comment type="caution">
    <text evidence="1">The sequence shown here is derived from an EMBL/GenBank/DDBJ whole genome shotgun (WGS) entry which is preliminary data.</text>
</comment>
<protein>
    <submittedName>
        <fullName evidence="1">MSHA biogenesis protein MshP</fullName>
    </submittedName>
</protein>
<dbReference type="EMBL" id="BSNC01000006">
    <property type="protein sequence ID" value="GLP97374.1"/>
    <property type="molecule type" value="Genomic_DNA"/>
</dbReference>
<dbReference type="AlphaFoldDB" id="A0AA37VZM8"/>
<organism evidence="1 2">
    <name type="scientific">Paraferrimonas sedimenticola</name>
    <dbReference type="NCBI Taxonomy" id="375674"/>
    <lineage>
        <taxon>Bacteria</taxon>
        <taxon>Pseudomonadati</taxon>
        <taxon>Pseudomonadota</taxon>
        <taxon>Gammaproteobacteria</taxon>
        <taxon>Alteromonadales</taxon>
        <taxon>Ferrimonadaceae</taxon>
        <taxon>Paraferrimonas</taxon>
    </lineage>
</organism>
<reference evidence="1" key="1">
    <citation type="journal article" date="2014" name="Int. J. Syst. Evol. Microbiol.">
        <title>Complete genome sequence of Corynebacterium casei LMG S-19264T (=DSM 44701T), isolated from a smear-ripened cheese.</title>
        <authorList>
            <consortium name="US DOE Joint Genome Institute (JGI-PGF)"/>
            <person name="Walter F."/>
            <person name="Albersmeier A."/>
            <person name="Kalinowski J."/>
            <person name="Ruckert C."/>
        </authorList>
    </citation>
    <scope>NUCLEOTIDE SEQUENCE</scope>
    <source>
        <strain evidence="1">NBRC 101628</strain>
    </source>
</reference>
<name>A0AA37VZM8_9GAMM</name>
<proteinExistence type="predicted"/>
<gene>
    <name evidence="1" type="primary">mshP</name>
    <name evidence="1" type="ORF">GCM10007895_26810</name>
</gene>
<evidence type="ECO:0000313" key="1">
    <source>
        <dbReference type="EMBL" id="GLP97374.1"/>
    </source>
</evidence>
<evidence type="ECO:0000313" key="2">
    <source>
        <dbReference type="Proteomes" id="UP001161422"/>
    </source>
</evidence>
<keyword evidence="2" id="KW-1185">Reference proteome</keyword>
<dbReference type="Proteomes" id="UP001161422">
    <property type="component" value="Unassembled WGS sequence"/>
</dbReference>
<reference evidence="1" key="2">
    <citation type="submission" date="2023-01" db="EMBL/GenBank/DDBJ databases">
        <title>Draft genome sequence of Paraferrimonas sedimenticola strain NBRC 101628.</title>
        <authorList>
            <person name="Sun Q."/>
            <person name="Mori K."/>
        </authorList>
    </citation>
    <scope>NUCLEOTIDE SEQUENCE</scope>
    <source>
        <strain evidence="1">NBRC 101628</strain>
    </source>
</reference>
<accession>A0AA37VZM8</accession>
<sequence>MVAIFVITVMALLASALLRVVEDSSEAVTIEVWGTRALAAANSAADRGLSQLFPIAGGVAGCAVVAPSWDIGTDTGLVGFHGCQVTIGCTQQTINTVSEFRINANAVCSSADCNSSGGSCIRVSRQVEVGARSD</sequence>